<organism evidence="1 3">
    <name type="scientific">Clostridium kluyveri</name>
    <dbReference type="NCBI Taxonomy" id="1534"/>
    <lineage>
        <taxon>Bacteria</taxon>
        <taxon>Bacillati</taxon>
        <taxon>Bacillota</taxon>
        <taxon>Clostridia</taxon>
        <taxon>Eubacteriales</taxon>
        <taxon>Clostridiaceae</taxon>
        <taxon>Clostridium</taxon>
    </lineage>
</organism>
<dbReference type="Proteomes" id="UP000184604">
    <property type="component" value="Chromosome"/>
</dbReference>
<gene>
    <name evidence="1" type="ORF">BS101_00400</name>
    <name evidence="2" type="ORF">BS101_18140</name>
</gene>
<reference evidence="1 3" key="1">
    <citation type="submission" date="2016-12" db="EMBL/GenBank/DDBJ databases">
        <title>Complete genome sequence of Clostridium kluyveri JZZ isolated from the pit mud of a Chinese flavor liquor-making factory.</title>
        <authorList>
            <person name="Wang Y."/>
        </authorList>
    </citation>
    <scope>NUCLEOTIDE SEQUENCE [LARGE SCALE GENOMIC DNA]</scope>
    <source>
        <strain evidence="1 3">JZZ</strain>
    </source>
</reference>
<dbReference type="RefSeq" id="WP_073537052.1">
    <property type="nucleotide sequence ID" value="NZ_CP018335.1"/>
</dbReference>
<evidence type="ECO:0000313" key="3">
    <source>
        <dbReference type="Proteomes" id="UP000184604"/>
    </source>
</evidence>
<accession>A0A1L5F310</accession>
<evidence type="ECO:0000313" key="2">
    <source>
        <dbReference type="EMBL" id="APM40508.1"/>
    </source>
</evidence>
<proteinExistence type="predicted"/>
<sequence length="89" mass="10622">MWIRSQNRKRLVNVGMLDICDTRIFVSELPGQIPKSGICIGKYESEEKAVKVLDAIQKHVELIEHNRMFINQPEEQYNYEYYIFEMPEK</sequence>
<dbReference type="EMBL" id="CP018335">
    <property type="protein sequence ID" value="APM37332.1"/>
    <property type="molecule type" value="Genomic_DNA"/>
</dbReference>
<protein>
    <submittedName>
        <fullName evidence="1">Uncharacterized protein</fullName>
    </submittedName>
</protein>
<name>A0A1L5F310_CLOKL</name>
<dbReference type="OrthoDB" id="1956952at2"/>
<evidence type="ECO:0000313" key="1">
    <source>
        <dbReference type="EMBL" id="APM37332.1"/>
    </source>
</evidence>
<dbReference type="AlphaFoldDB" id="A0A1L5F310"/>
<dbReference type="EMBL" id="CP018335">
    <property type="protein sequence ID" value="APM40508.1"/>
    <property type="molecule type" value="Genomic_DNA"/>
</dbReference>